<accession>A0ABV5BUF2</accession>
<evidence type="ECO:0000313" key="2">
    <source>
        <dbReference type="EMBL" id="MFB5758909.1"/>
    </source>
</evidence>
<dbReference type="Proteomes" id="UP001580430">
    <property type="component" value="Unassembled WGS sequence"/>
</dbReference>
<reference evidence="2 3" key="1">
    <citation type="submission" date="2024-09" db="EMBL/GenBank/DDBJ databases">
        <title>Paenibacillus zeirhizospherea sp. nov., isolated from surface of the maize (Zea mays) roots in a horticulture field, Hungary.</title>
        <authorList>
            <person name="Marton D."/>
            <person name="Farkas M."/>
            <person name="Bedics A."/>
            <person name="Toth E."/>
            <person name="Tancsics A."/>
            <person name="Boka K."/>
            <person name="Marati G."/>
            <person name="Kriszt B."/>
            <person name="Cserhati M."/>
        </authorList>
    </citation>
    <scope>NUCLEOTIDE SEQUENCE [LARGE SCALE GENOMIC DNA]</scope>
    <source>
        <strain evidence="2 3">JCM 18446</strain>
    </source>
</reference>
<organism evidence="2 3">
    <name type="scientific">Paenibacillus medicaginis</name>
    <dbReference type="NCBI Taxonomy" id="1470560"/>
    <lineage>
        <taxon>Bacteria</taxon>
        <taxon>Bacillati</taxon>
        <taxon>Bacillota</taxon>
        <taxon>Bacilli</taxon>
        <taxon>Bacillales</taxon>
        <taxon>Paenibacillaceae</taxon>
        <taxon>Paenibacillus</taxon>
    </lineage>
</organism>
<name>A0ABV5BUF2_9BACL</name>
<proteinExistence type="predicted"/>
<dbReference type="RefSeq" id="WP_375518162.1">
    <property type="nucleotide sequence ID" value="NZ_JBHIRY010000001.1"/>
</dbReference>
<gene>
    <name evidence="2" type="ORF">ACE5LO_00740</name>
</gene>
<feature type="coiled-coil region" evidence="1">
    <location>
        <begin position="69"/>
        <end position="110"/>
    </location>
</feature>
<dbReference type="EMBL" id="JBHIRY010000001">
    <property type="protein sequence ID" value="MFB5758909.1"/>
    <property type="molecule type" value="Genomic_DNA"/>
</dbReference>
<sequence length="133" mass="15750">MSKLTEIQETLKEIPENVDNLIEFWSGIKDGEVKNDILAYLKWVKTLQAVVEDQAKEINQWSEFYDKSVAIIERNIKNIQSLIKEYSNLLRVIEEKNKALEWVKKQFEEEWTYEMGIGEVVDEIIQRLEGRSK</sequence>
<evidence type="ECO:0000313" key="3">
    <source>
        <dbReference type="Proteomes" id="UP001580430"/>
    </source>
</evidence>
<keyword evidence="1" id="KW-0175">Coiled coil</keyword>
<protein>
    <submittedName>
        <fullName evidence="2">Uncharacterized protein</fullName>
    </submittedName>
</protein>
<evidence type="ECO:0000256" key="1">
    <source>
        <dbReference type="SAM" id="Coils"/>
    </source>
</evidence>
<keyword evidence="3" id="KW-1185">Reference proteome</keyword>
<comment type="caution">
    <text evidence="2">The sequence shown here is derived from an EMBL/GenBank/DDBJ whole genome shotgun (WGS) entry which is preliminary data.</text>
</comment>